<organism evidence="2 3">
    <name type="scientific">[Clostridium] polysaccharolyticum</name>
    <dbReference type="NCBI Taxonomy" id="29364"/>
    <lineage>
        <taxon>Bacteria</taxon>
        <taxon>Bacillati</taxon>
        <taxon>Bacillota</taxon>
        <taxon>Clostridia</taxon>
        <taxon>Lachnospirales</taxon>
        <taxon>Lachnospiraceae</taxon>
    </lineage>
</organism>
<protein>
    <submittedName>
        <fullName evidence="2">Uncharacterized protein</fullName>
    </submittedName>
</protein>
<name>A0A1I0D917_9FIRM</name>
<feature type="transmembrane region" description="Helical" evidence="1">
    <location>
        <begin position="332"/>
        <end position="353"/>
    </location>
</feature>
<feature type="transmembrane region" description="Helical" evidence="1">
    <location>
        <begin position="298"/>
        <end position="320"/>
    </location>
</feature>
<evidence type="ECO:0000256" key="1">
    <source>
        <dbReference type="SAM" id="Phobius"/>
    </source>
</evidence>
<evidence type="ECO:0000313" key="2">
    <source>
        <dbReference type="EMBL" id="SET28141.1"/>
    </source>
</evidence>
<dbReference type="AlphaFoldDB" id="A0A1I0D917"/>
<proteinExistence type="predicted"/>
<feature type="transmembrane region" description="Helical" evidence="1">
    <location>
        <begin position="257"/>
        <end position="278"/>
    </location>
</feature>
<keyword evidence="3" id="KW-1185">Reference proteome</keyword>
<dbReference type="Proteomes" id="UP000199800">
    <property type="component" value="Unassembled WGS sequence"/>
</dbReference>
<keyword evidence="1" id="KW-1133">Transmembrane helix</keyword>
<dbReference type="STRING" id="29364.SAMN04487772_11337"/>
<feature type="transmembrane region" description="Helical" evidence="1">
    <location>
        <begin position="17"/>
        <end position="35"/>
    </location>
</feature>
<evidence type="ECO:0000313" key="3">
    <source>
        <dbReference type="Proteomes" id="UP000199800"/>
    </source>
</evidence>
<reference evidence="2 3" key="1">
    <citation type="submission" date="2016-10" db="EMBL/GenBank/DDBJ databases">
        <authorList>
            <person name="de Groot N.N."/>
        </authorList>
    </citation>
    <scope>NUCLEOTIDE SEQUENCE [LARGE SCALE GENOMIC DNA]</scope>
    <source>
        <strain evidence="2 3">DSM 1801</strain>
    </source>
</reference>
<dbReference type="EMBL" id="FOHN01000013">
    <property type="protein sequence ID" value="SET28141.1"/>
    <property type="molecule type" value="Genomic_DNA"/>
</dbReference>
<keyword evidence="1" id="KW-0472">Membrane</keyword>
<sequence>MLKIISNYYKIMKKQNIMGVIMFFHMFMILFYLTVDEHLSMLDKENIFTKFPINAHYLSQPFFNNTNINSKDFVNMIQNNNLNSFVGFELLDTKAQINETHTTLVYLNEYLSKFHYPLTKGKWLNKTKKNGIVIGGALTQKYNIGDKVSLTSSKHTEEAEIIGIMGIDYKFMFLNVAGKNLNFGKILTQSNDNLILTLNMNFLSMSSCSLSTLALTVDEGKLHSVSNLGINTENKTPIREMNNINSKSEYINVHNKVMLITMLFSIVFSIVYQIYIYILKSKESILILYEQGMSYIELSLVLTFPQFLNMLAACTLEIIYRLVTHSEKKQIICWDISILFSVLFLITILVHLATRRLLKKTMA</sequence>
<accession>A0A1I0D917</accession>
<keyword evidence="1" id="KW-0812">Transmembrane</keyword>
<gene>
    <name evidence="2" type="ORF">SAMN04487772_11337</name>
</gene>